<comment type="function">
    <text evidence="1 8">Binds directly to 16S ribosomal RNA.</text>
</comment>
<dbReference type="Proteomes" id="UP000033546">
    <property type="component" value="Unassembled WGS sequence"/>
</dbReference>
<name>A0A0F3NFS3_9RICK</name>
<dbReference type="HAMAP" id="MF_00500">
    <property type="entry name" value="Ribosomal_bS20"/>
    <property type="match status" value="1"/>
</dbReference>
<evidence type="ECO:0000256" key="6">
    <source>
        <dbReference type="ARBA" id="ARBA00023274"/>
    </source>
</evidence>
<evidence type="ECO:0000313" key="9">
    <source>
        <dbReference type="EMBL" id="KJV65749.1"/>
    </source>
</evidence>
<reference evidence="9 10" key="1">
    <citation type="submission" date="2015-02" db="EMBL/GenBank/DDBJ databases">
        <title>Genome Sequencing of Rickettsiales.</title>
        <authorList>
            <person name="Daugherty S.C."/>
            <person name="Su Q."/>
            <person name="Abolude K."/>
            <person name="Beier-Sexton M."/>
            <person name="Carlyon J.A."/>
            <person name="Carter R."/>
            <person name="Day N.P."/>
            <person name="Dumler S.J."/>
            <person name="Dyachenko V."/>
            <person name="Godinez A."/>
            <person name="Kurtti T.J."/>
            <person name="Lichay M."/>
            <person name="Mullins K.E."/>
            <person name="Ott S."/>
            <person name="Pappas-Brown V."/>
            <person name="Paris D.H."/>
            <person name="Patel P."/>
            <person name="Richards A.L."/>
            <person name="Sadzewicz L."/>
            <person name="Sears K."/>
            <person name="Seidman D."/>
            <person name="Sengamalay N."/>
            <person name="Stenos J."/>
            <person name="Tallon L.J."/>
            <person name="Vincent G."/>
            <person name="Fraser C.M."/>
            <person name="Munderloh U."/>
            <person name="Dunning-Hotopp J.C."/>
        </authorList>
    </citation>
    <scope>NUCLEOTIDE SEQUENCE [LARGE SCALE GENOMIC DNA]</scope>
    <source>
        <strain evidence="9 10">EmCRT</strain>
    </source>
</reference>
<keyword evidence="6 8" id="KW-0687">Ribonucleoprotein</keyword>
<dbReference type="PANTHER" id="PTHR33398:SF1">
    <property type="entry name" value="SMALL RIBOSOMAL SUBUNIT PROTEIN BS20C"/>
    <property type="match status" value="1"/>
</dbReference>
<dbReference type="AlphaFoldDB" id="A0A0F3NFS3"/>
<dbReference type="InterPro" id="IPR036510">
    <property type="entry name" value="Ribosomal_bS20_sf"/>
</dbReference>
<comment type="similarity">
    <text evidence="2 8">Belongs to the bacterial ribosomal protein bS20 family.</text>
</comment>
<protein>
    <recommendedName>
        <fullName evidence="7 8">Small ribosomal subunit protein bS20</fullName>
    </recommendedName>
</protein>
<evidence type="ECO:0000256" key="2">
    <source>
        <dbReference type="ARBA" id="ARBA00007634"/>
    </source>
</evidence>
<dbReference type="GO" id="GO:0003735">
    <property type="term" value="F:structural constituent of ribosome"/>
    <property type="evidence" value="ECO:0007669"/>
    <property type="project" value="InterPro"/>
</dbReference>
<evidence type="ECO:0000256" key="5">
    <source>
        <dbReference type="ARBA" id="ARBA00022980"/>
    </source>
</evidence>
<evidence type="ECO:0000256" key="4">
    <source>
        <dbReference type="ARBA" id="ARBA00022884"/>
    </source>
</evidence>
<dbReference type="PANTHER" id="PTHR33398">
    <property type="entry name" value="30S RIBOSOMAL PROTEIN S20"/>
    <property type="match status" value="1"/>
</dbReference>
<dbReference type="GO" id="GO:0070181">
    <property type="term" value="F:small ribosomal subunit rRNA binding"/>
    <property type="evidence" value="ECO:0007669"/>
    <property type="project" value="TreeGrafter"/>
</dbReference>
<keyword evidence="5 8" id="KW-0689">Ribosomal protein</keyword>
<evidence type="ECO:0000256" key="7">
    <source>
        <dbReference type="ARBA" id="ARBA00035136"/>
    </source>
</evidence>
<dbReference type="PATRIC" id="fig|1359167.3.peg.680"/>
<dbReference type="SUPFAM" id="SSF46992">
    <property type="entry name" value="Ribosomal protein S20"/>
    <property type="match status" value="1"/>
</dbReference>
<dbReference type="Gene3D" id="1.20.58.110">
    <property type="entry name" value="Ribosomal protein S20"/>
    <property type="match status" value="1"/>
</dbReference>
<evidence type="ECO:0000256" key="1">
    <source>
        <dbReference type="ARBA" id="ARBA00003134"/>
    </source>
</evidence>
<dbReference type="GO" id="GO:0006412">
    <property type="term" value="P:translation"/>
    <property type="evidence" value="ECO:0007669"/>
    <property type="project" value="UniProtKB-UniRule"/>
</dbReference>
<accession>A0A0F3NFS3</accession>
<evidence type="ECO:0000256" key="3">
    <source>
        <dbReference type="ARBA" id="ARBA00022730"/>
    </source>
</evidence>
<keyword evidence="3 8" id="KW-0699">rRNA-binding</keyword>
<dbReference type="NCBIfam" id="TIGR00029">
    <property type="entry name" value="S20"/>
    <property type="match status" value="1"/>
</dbReference>
<gene>
    <name evidence="8 9" type="primary">rpsT</name>
    <name evidence="9" type="ORF">EMUCRT_0705</name>
</gene>
<proteinExistence type="inferred from homology"/>
<sequence length="95" mass="11034">MANHPSAKKMIKVIKKRTMVNRMRKSKAHNYIKKFMAALALGNKELMVEMFKKAESNLHKCVNKKIIHRNTAARKISRMAQKLKIFDLQQQAKAV</sequence>
<dbReference type="Pfam" id="PF01649">
    <property type="entry name" value="Ribosomal_S20p"/>
    <property type="match status" value="1"/>
</dbReference>
<dbReference type="GO" id="GO:0015935">
    <property type="term" value="C:small ribosomal subunit"/>
    <property type="evidence" value="ECO:0007669"/>
    <property type="project" value="TreeGrafter"/>
</dbReference>
<dbReference type="RefSeq" id="WP_024071680.1">
    <property type="nucleotide sequence ID" value="NZ_LANU01000002.1"/>
</dbReference>
<dbReference type="InterPro" id="IPR002583">
    <property type="entry name" value="Ribosomal_bS20"/>
</dbReference>
<keyword evidence="4 8" id="KW-0694">RNA-binding</keyword>
<evidence type="ECO:0000313" key="10">
    <source>
        <dbReference type="Proteomes" id="UP000033546"/>
    </source>
</evidence>
<dbReference type="EMBL" id="LANU01000002">
    <property type="protein sequence ID" value="KJV65749.1"/>
    <property type="molecule type" value="Genomic_DNA"/>
</dbReference>
<organism evidence="9 10">
    <name type="scientific">Ehrlichia cf. muris str. EmCRT</name>
    <dbReference type="NCBI Taxonomy" id="1359167"/>
    <lineage>
        <taxon>Bacteria</taxon>
        <taxon>Pseudomonadati</taxon>
        <taxon>Pseudomonadota</taxon>
        <taxon>Alphaproteobacteria</taxon>
        <taxon>Rickettsiales</taxon>
        <taxon>Anaplasmataceae</taxon>
        <taxon>Ehrlichia</taxon>
    </lineage>
</organism>
<evidence type="ECO:0000256" key="8">
    <source>
        <dbReference type="HAMAP-Rule" id="MF_00500"/>
    </source>
</evidence>
<comment type="caution">
    <text evidence="9">The sequence shown here is derived from an EMBL/GenBank/DDBJ whole genome shotgun (WGS) entry which is preliminary data.</text>
</comment>